<accession>A0ABR1PMV5</accession>
<protein>
    <submittedName>
        <fullName evidence="2">Uncharacterized protein</fullName>
    </submittedName>
</protein>
<reference evidence="2 3" key="1">
    <citation type="submission" date="2024-02" db="EMBL/GenBank/DDBJ databases">
        <title>De novo assembly and annotation of 12 fungi associated with fruit tree decline syndrome in Ontario, Canada.</title>
        <authorList>
            <person name="Sulman M."/>
            <person name="Ellouze W."/>
            <person name="Ilyukhin E."/>
        </authorList>
    </citation>
    <scope>NUCLEOTIDE SEQUENCE [LARGE SCALE GENOMIC DNA]</scope>
    <source>
        <strain evidence="2 3">M169</strain>
    </source>
</reference>
<dbReference type="Proteomes" id="UP001430848">
    <property type="component" value="Unassembled WGS sequence"/>
</dbReference>
<feature type="compositionally biased region" description="Basic and acidic residues" evidence="1">
    <location>
        <begin position="122"/>
        <end position="165"/>
    </location>
</feature>
<organism evidence="2 3">
    <name type="scientific">Diaporthe eres</name>
    <name type="common">Phomopsis oblonga</name>
    <dbReference type="NCBI Taxonomy" id="83184"/>
    <lineage>
        <taxon>Eukaryota</taxon>
        <taxon>Fungi</taxon>
        <taxon>Dikarya</taxon>
        <taxon>Ascomycota</taxon>
        <taxon>Pezizomycotina</taxon>
        <taxon>Sordariomycetes</taxon>
        <taxon>Sordariomycetidae</taxon>
        <taxon>Diaporthales</taxon>
        <taxon>Diaporthaceae</taxon>
        <taxon>Diaporthe</taxon>
        <taxon>Diaporthe eres species complex</taxon>
    </lineage>
</organism>
<proteinExistence type="predicted"/>
<evidence type="ECO:0000256" key="1">
    <source>
        <dbReference type="SAM" id="MobiDB-lite"/>
    </source>
</evidence>
<evidence type="ECO:0000313" key="3">
    <source>
        <dbReference type="Proteomes" id="UP001430848"/>
    </source>
</evidence>
<dbReference type="EMBL" id="JAKNSF020000002">
    <property type="protein sequence ID" value="KAK7741107.1"/>
    <property type="molecule type" value="Genomic_DNA"/>
</dbReference>
<sequence>MALRSRYGESFDLVSNITKRKVSAMEIFVRGQYEDKLRDHNNADELIDIARCEALEKTRLSVMREHTVVRRDGTMKPVSAEFYMQYILRRMWFICCHDQCNIAFKDVPPFPIKLADTDEDAEGPRAPEHIREIQSKEKKDQQAKEKAEKAEKEKAKTLYRSGLEERHRRQIQELTAAHLKEIQDLKAQTLLEIKELKDTLGQLRDDEKSKVLQK</sequence>
<gene>
    <name evidence="2" type="ORF">SLS63_000660</name>
</gene>
<comment type="caution">
    <text evidence="2">The sequence shown here is derived from an EMBL/GenBank/DDBJ whole genome shotgun (WGS) entry which is preliminary data.</text>
</comment>
<name>A0ABR1PMV5_DIAER</name>
<keyword evidence="3" id="KW-1185">Reference proteome</keyword>
<feature type="region of interest" description="Disordered" evidence="1">
    <location>
        <begin position="115"/>
        <end position="165"/>
    </location>
</feature>
<evidence type="ECO:0000313" key="2">
    <source>
        <dbReference type="EMBL" id="KAK7741107.1"/>
    </source>
</evidence>